<reference evidence="8" key="1">
    <citation type="journal article" date="2022" name="Toxins">
        <title>Genomic Analysis of Sphingopyxis sp. USTB-05 for Biodegrading Cyanobacterial Hepatotoxins.</title>
        <authorList>
            <person name="Liu C."/>
            <person name="Xu Q."/>
            <person name="Zhao Z."/>
            <person name="Zhang H."/>
            <person name="Liu X."/>
            <person name="Yin C."/>
            <person name="Liu Y."/>
            <person name="Yan H."/>
        </authorList>
    </citation>
    <scope>NUCLEOTIDE SEQUENCE</scope>
    <source>
        <strain evidence="8">NBD5</strain>
    </source>
</reference>
<comment type="catalytic activity">
    <reaction evidence="7">
        <text>DNA(n) + a 2'-deoxyribonucleoside 5'-triphosphate = DNA(n+1) + diphosphate</text>
        <dbReference type="Rhea" id="RHEA:22508"/>
        <dbReference type="Rhea" id="RHEA-COMP:17339"/>
        <dbReference type="Rhea" id="RHEA-COMP:17340"/>
        <dbReference type="ChEBI" id="CHEBI:33019"/>
        <dbReference type="ChEBI" id="CHEBI:61560"/>
        <dbReference type="ChEBI" id="CHEBI:173112"/>
        <dbReference type="EC" id="2.7.7.7"/>
    </reaction>
</comment>
<dbReference type="InterPro" id="IPR027417">
    <property type="entry name" value="P-loop_NTPase"/>
</dbReference>
<dbReference type="SUPFAM" id="SSF52540">
    <property type="entry name" value="P-loop containing nucleoside triphosphate hydrolases"/>
    <property type="match status" value="1"/>
</dbReference>
<evidence type="ECO:0000256" key="1">
    <source>
        <dbReference type="ARBA" id="ARBA00012417"/>
    </source>
</evidence>
<evidence type="ECO:0000256" key="6">
    <source>
        <dbReference type="ARBA" id="ARBA00034754"/>
    </source>
</evidence>
<evidence type="ECO:0000313" key="8">
    <source>
        <dbReference type="EMBL" id="USI74292.1"/>
    </source>
</evidence>
<dbReference type="Gene3D" id="3.40.50.300">
    <property type="entry name" value="P-loop containing nucleotide triphosphate hydrolases"/>
    <property type="match status" value="1"/>
</dbReference>
<evidence type="ECO:0000256" key="4">
    <source>
        <dbReference type="ARBA" id="ARBA00022705"/>
    </source>
</evidence>
<evidence type="ECO:0000313" key="9">
    <source>
        <dbReference type="Proteomes" id="UP001056937"/>
    </source>
</evidence>
<evidence type="ECO:0000256" key="3">
    <source>
        <dbReference type="ARBA" id="ARBA00022695"/>
    </source>
</evidence>
<comment type="similarity">
    <text evidence="6">Belongs to the DNA polymerase HolA subunit family.</text>
</comment>
<dbReference type="EMBL" id="CP084930">
    <property type="protein sequence ID" value="USI74292.1"/>
    <property type="molecule type" value="Genomic_DNA"/>
</dbReference>
<dbReference type="Proteomes" id="UP001056937">
    <property type="component" value="Chromosome 1"/>
</dbReference>
<evidence type="ECO:0000256" key="7">
    <source>
        <dbReference type="ARBA" id="ARBA00049244"/>
    </source>
</evidence>
<evidence type="ECO:0000256" key="5">
    <source>
        <dbReference type="ARBA" id="ARBA00022932"/>
    </source>
</evidence>
<dbReference type="InterPro" id="IPR005790">
    <property type="entry name" value="DNA_polIII_delta"/>
</dbReference>
<keyword evidence="5" id="KW-0239">DNA-directed DNA polymerase</keyword>
<dbReference type="PANTHER" id="PTHR34388:SF1">
    <property type="entry name" value="DNA POLYMERASE III SUBUNIT DELTA"/>
    <property type="match status" value="1"/>
</dbReference>
<dbReference type="Gene3D" id="1.20.272.10">
    <property type="match status" value="1"/>
</dbReference>
<accession>A0ABY4XBG0</accession>
<protein>
    <recommendedName>
        <fullName evidence="1">DNA-directed DNA polymerase</fullName>
        <ecNumber evidence="1">2.7.7.7</ecNumber>
    </recommendedName>
</protein>
<keyword evidence="4" id="KW-0235">DNA replication</keyword>
<dbReference type="RefSeq" id="WP_252168095.1">
    <property type="nucleotide sequence ID" value="NZ_CP084930.1"/>
</dbReference>
<dbReference type="GO" id="GO:0003887">
    <property type="term" value="F:DNA-directed DNA polymerase activity"/>
    <property type="evidence" value="ECO:0007669"/>
    <property type="project" value="UniProtKB-EC"/>
</dbReference>
<dbReference type="NCBIfam" id="TIGR01128">
    <property type="entry name" value="holA"/>
    <property type="match status" value="1"/>
</dbReference>
<name>A0ABY4XBG0_9SPHN</name>
<dbReference type="EC" id="2.7.7.7" evidence="1"/>
<dbReference type="PANTHER" id="PTHR34388">
    <property type="entry name" value="DNA POLYMERASE III SUBUNIT DELTA"/>
    <property type="match status" value="1"/>
</dbReference>
<keyword evidence="3 8" id="KW-0548">Nucleotidyltransferase</keyword>
<keyword evidence="9" id="KW-1185">Reference proteome</keyword>
<evidence type="ECO:0000256" key="2">
    <source>
        <dbReference type="ARBA" id="ARBA00022679"/>
    </source>
</evidence>
<sequence>MERALAAPDPAVRCYLLYGPDESGSRALGAALATALGSEAERIDVTGAQLKADPALLADEAASNSLFGGRRFIRVEAAGEESVAAVEALLEAPAAGNPVLLIAGALKKDARLVKLLDAARNALVFASYAPEEADLARLAVALAREAGLAIDADLARRMVDACASDRAILASEILKLALYLDAAPDRPREAGHADLDAIGVDAGEADTSRLLDALFAGEARLLDRELSRAAAEGQDGIPLVRAALRRLLPMAQARAEMEAGAAPKAAVEKAARFLHWRDKDALALALPRWSPPRIAAAIERFAALERTLKSSRGPGPVAADQLLFTIARGMRRR</sequence>
<proteinExistence type="inferred from homology"/>
<gene>
    <name evidence="8" type="primary">holA</name>
    <name evidence="8" type="ORF">LHA26_07535</name>
</gene>
<organism evidence="8 9">
    <name type="scientific">Sphingomonas morindae</name>
    <dbReference type="NCBI Taxonomy" id="1541170"/>
    <lineage>
        <taxon>Bacteria</taxon>
        <taxon>Pseudomonadati</taxon>
        <taxon>Pseudomonadota</taxon>
        <taxon>Alphaproteobacteria</taxon>
        <taxon>Sphingomonadales</taxon>
        <taxon>Sphingomonadaceae</taxon>
        <taxon>Sphingomonas</taxon>
    </lineage>
</organism>
<dbReference type="InterPro" id="IPR008921">
    <property type="entry name" value="DNA_pol3_clamp-load_cplx_C"/>
</dbReference>
<keyword evidence="2 8" id="KW-0808">Transferase</keyword>
<dbReference type="SUPFAM" id="SSF48019">
    <property type="entry name" value="post-AAA+ oligomerization domain-like"/>
    <property type="match status" value="1"/>
</dbReference>